<accession>A0AA86VLQ0</accession>
<dbReference type="Gramene" id="rna-AYBTSS11_LOCUS21276">
    <property type="protein sequence ID" value="CAJ1967617.1"/>
    <property type="gene ID" value="gene-AYBTSS11_LOCUS21276"/>
</dbReference>
<organism evidence="1 2">
    <name type="scientific">Sphenostylis stenocarpa</name>
    <dbReference type="NCBI Taxonomy" id="92480"/>
    <lineage>
        <taxon>Eukaryota</taxon>
        <taxon>Viridiplantae</taxon>
        <taxon>Streptophyta</taxon>
        <taxon>Embryophyta</taxon>
        <taxon>Tracheophyta</taxon>
        <taxon>Spermatophyta</taxon>
        <taxon>Magnoliopsida</taxon>
        <taxon>eudicotyledons</taxon>
        <taxon>Gunneridae</taxon>
        <taxon>Pentapetalae</taxon>
        <taxon>rosids</taxon>
        <taxon>fabids</taxon>
        <taxon>Fabales</taxon>
        <taxon>Fabaceae</taxon>
        <taxon>Papilionoideae</taxon>
        <taxon>50 kb inversion clade</taxon>
        <taxon>NPAAA clade</taxon>
        <taxon>indigoferoid/millettioid clade</taxon>
        <taxon>Phaseoleae</taxon>
        <taxon>Sphenostylis</taxon>
    </lineage>
</organism>
<sequence length="54" mass="5970">MSPPLAGLVFEHGIRSIGRMCDRRNGVVRSCKKQRRSVVHGSEGSTIFKNTKKG</sequence>
<gene>
    <name evidence="1" type="ORF">AYBTSS11_LOCUS21276</name>
</gene>
<dbReference type="EMBL" id="OY731404">
    <property type="protein sequence ID" value="CAJ1967617.1"/>
    <property type="molecule type" value="Genomic_DNA"/>
</dbReference>
<proteinExistence type="predicted"/>
<name>A0AA86VLQ0_9FABA</name>
<dbReference type="AlphaFoldDB" id="A0AA86VLQ0"/>
<keyword evidence="2" id="KW-1185">Reference proteome</keyword>
<evidence type="ECO:0000313" key="2">
    <source>
        <dbReference type="Proteomes" id="UP001189624"/>
    </source>
</evidence>
<protein>
    <submittedName>
        <fullName evidence="1">Uncharacterized protein</fullName>
    </submittedName>
</protein>
<reference evidence="1" key="1">
    <citation type="submission" date="2023-10" db="EMBL/GenBank/DDBJ databases">
        <authorList>
            <person name="Domelevo Entfellner J.-B."/>
        </authorList>
    </citation>
    <scope>NUCLEOTIDE SEQUENCE</scope>
</reference>
<dbReference type="Proteomes" id="UP001189624">
    <property type="component" value="Chromosome 7"/>
</dbReference>
<evidence type="ECO:0000313" key="1">
    <source>
        <dbReference type="EMBL" id="CAJ1967617.1"/>
    </source>
</evidence>